<keyword evidence="4" id="KW-0808">Transferase</keyword>
<dbReference type="InterPro" id="IPR013767">
    <property type="entry name" value="PAS_fold"/>
</dbReference>
<dbReference type="Pfam" id="PF02518">
    <property type="entry name" value="HATPase_c"/>
    <property type="match status" value="1"/>
</dbReference>
<evidence type="ECO:0000256" key="8">
    <source>
        <dbReference type="SAM" id="SignalP"/>
    </source>
</evidence>
<feature type="domain" description="PAS" evidence="10">
    <location>
        <begin position="1066"/>
        <end position="1136"/>
    </location>
</feature>
<dbReference type="PANTHER" id="PTHR43711">
    <property type="entry name" value="TWO-COMPONENT HISTIDINE KINASE"/>
    <property type="match status" value="1"/>
</dbReference>
<dbReference type="InterPro" id="IPR036097">
    <property type="entry name" value="HisK_dim/P_sf"/>
</dbReference>
<feature type="region of interest" description="Disordered" evidence="7">
    <location>
        <begin position="704"/>
        <end position="846"/>
    </location>
</feature>
<feature type="compositionally biased region" description="Acidic residues" evidence="7">
    <location>
        <begin position="418"/>
        <end position="438"/>
    </location>
</feature>
<dbReference type="GO" id="GO:0006355">
    <property type="term" value="P:regulation of DNA-templated transcription"/>
    <property type="evidence" value="ECO:0007669"/>
    <property type="project" value="InterPro"/>
</dbReference>
<feature type="compositionally biased region" description="Basic and acidic residues" evidence="7">
    <location>
        <begin position="829"/>
        <end position="846"/>
    </location>
</feature>
<comment type="catalytic activity">
    <reaction evidence="1">
        <text>ATP + protein L-histidine = ADP + protein N-phospho-L-histidine.</text>
        <dbReference type="EC" id="2.7.13.3"/>
    </reaction>
</comment>
<evidence type="ECO:0000256" key="6">
    <source>
        <dbReference type="ARBA" id="ARBA00023012"/>
    </source>
</evidence>
<sequence>MPMNSQLSTFMALSGLAAASSHLTDARPAWIWAEDGKTLLWANPAGAAFFGVGTLAALSELSGLGRAPARPHIARVAASGPTERDTIDRLRFYRGLRVMLLTCACRRLDLPNGSSGALIVALDAPANAADGEETALLDFLGGEDHVAVLYRRDGTMLTGGASELELPDADSVRAALRQAKHAPLRRDFTFGGALHQAAVLTLDSGSVLMVADAKGRPLAEDAAPAIAPDISPALDDAADAAEGMTEDRAEDTAEDTVPAAPATEPPAPAIPPRSRLSMGGLFAFASGTRFLPAGRPTDTAAETPDPSAEATPAPDDVAAERPAELAIETALNETTATEVEAEAVVETAADAELHEEAQEETGALETTETLVAAAEAIVIADEVPAELLSGTAPQTDDIDETRDPDADPALPLAADEAVMQDESEAEAEAGEAPVDEPADPVGDATALDETLPTAAPGFAFEARERPVRFAWKMDVERRFTFISPEFAEALGPQAADVVGLSWEEVAERFDLDRDGRVAAALRRRDTWSGRTVDWPVSGAALRVPVDMAALPAFDRQRVFEGFRGFGVCRTGEASEDAAATGLALTLREEAAAEPQEIAAEETEEPAAGADSTESPAELDEIRESETHEPQPEAATETETETETTADAALQAEEDAADLAAVPASLLVPAPEEQAAEPAPRDLTADVADLLDLPGAREIDDIFAVDPADQADAEAEETATSEAETETAGADEPSVEAGTDEAPAVQADLQEDLPAEPELSAAAEDAAGTHDIDDVSDDAAETEAEAEAEEPVAPAEAGLLPLIEPQAPVVTPDTREPQARPLAQETTAAPRRDEDLDTSRLSKPEREAFRKIAEALGARSELDEAAPAPAEAIRTPADPSPPATDAPVSDTAEEPAGSGSGAAVPLPPTTTTTIDGRDAPNVASLGIIPRMQTPSAPRAARTSLLDKLPVGVAIIAGEDVDYANATLLDLLGYADLDTLKSVGGLDTVFAEPEDWPSALPGAMTERTMRIRVADGSTKPVKARLHTVPWKEGTALMMSLLDRHDPAQEAALDRLHETQSALALAEEHLAEMDAVLETATDGVLILDEGGRIMKVNRSAEALFDGARENMIGAPLTDFLAPESHRDANDYLDGLARNGVASVLNDGREVIGQLRSGGLIPLFMTIGRVGHGSEGPRFCTVLRDITQWKTAEEELTDAKRQAENASSQKSDFLAKISHEIRTPLNAIIGFSEVMMEERFGPVGNDRYKGYLRDIHNSGSHIMSLINDLLDLSKIEAGKLDLTFEAVSANDIIRECVALMQPQANRERVIIRASLPTSVPKIVADGRSVRQIVLNLLSNAIKFNQPGGQVIVSTALEDTGEVILRVRDTGMGMSHQDLAAAMEPFRQLHTARHGGGTGLGLPLTKALVEANRASFRIDSEVNHGTLVEVTFPPQRVLAE</sequence>
<dbReference type="Pfam" id="PF00989">
    <property type="entry name" value="PAS"/>
    <property type="match status" value="1"/>
</dbReference>
<dbReference type="InterPro" id="IPR036890">
    <property type="entry name" value="HATPase_C_sf"/>
</dbReference>
<dbReference type="SUPFAM" id="SSF55785">
    <property type="entry name" value="PYP-like sensor domain (PAS domain)"/>
    <property type="match status" value="1"/>
</dbReference>
<dbReference type="Pfam" id="PF13188">
    <property type="entry name" value="PAS_8"/>
    <property type="match status" value="1"/>
</dbReference>
<dbReference type="STRING" id="538381.GCA_001696535_02483"/>
<feature type="compositionally biased region" description="Acidic residues" evidence="7">
    <location>
        <begin position="773"/>
        <end position="789"/>
    </location>
</feature>
<dbReference type="Pfam" id="PF00512">
    <property type="entry name" value="HisKA"/>
    <property type="match status" value="1"/>
</dbReference>
<protein>
    <recommendedName>
        <fullName evidence="2">histidine kinase</fullName>
        <ecNumber evidence="2">2.7.13.3</ecNumber>
    </recommendedName>
</protein>
<dbReference type="PROSITE" id="PS50109">
    <property type="entry name" value="HIS_KIN"/>
    <property type="match status" value="1"/>
</dbReference>
<dbReference type="EMBL" id="OBML01000009">
    <property type="protein sequence ID" value="SOC18111.1"/>
    <property type="molecule type" value="Genomic_DNA"/>
</dbReference>
<dbReference type="SUPFAM" id="SSF47384">
    <property type="entry name" value="Homodimeric domain of signal transducing histidine kinase"/>
    <property type="match status" value="1"/>
</dbReference>
<keyword evidence="8" id="KW-0732">Signal</keyword>
<evidence type="ECO:0000256" key="1">
    <source>
        <dbReference type="ARBA" id="ARBA00000085"/>
    </source>
</evidence>
<feature type="region of interest" description="Disordered" evidence="7">
    <location>
        <begin position="237"/>
        <end position="275"/>
    </location>
</feature>
<feature type="compositionally biased region" description="Low complexity" evidence="7">
    <location>
        <begin position="755"/>
        <end position="765"/>
    </location>
</feature>
<dbReference type="SMART" id="SM00388">
    <property type="entry name" value="HisKA"/>
    <property type="match status" value="1"/>
</dbReference>
<evidence type="ECO:0000259" key="9">
    <source>
        <dbReference type="PROSITE" id="PS50109"/>
    </source>
</evidence>
<gene>
    <name evidence="11" type="ORF">SAMN05421512_109205</name>
</gene>
<dbReference type="InterPro" id="IPR004358">
    <property type="entry name" value="Sig_transdc_His_kin-like_C"/>
</dbReference>
<proteinExistence type="predicted"/>
<keyword evidence="3" id="KW-0597">Phosphoprotein</keyword>
<dbReference type="Gene3D" id="3.30.450.20">
    <property type="entry name" value="PAS domain"/>
    <property type="match status" value="1"/>
</dbReference>
<accession>A0A285TDR4</accession>
<evidence type="ECO:0000256" key="4">
    <source>
        <dbReference type="ARBA" id="ARBA00022679"/>
    </source>
</evidence>
<dbReference type="GO" id="GO:0000155">
    <property type="term" value="F:phosphorelay sensor kinase activity"/>
    <property type="evidence" value="ECO:0007669"/>
    <property type="project" value="InterPro"/>
</dbReference>
<feature type="compositionally biased region" description="Low complexity" evidence="7">
    <location>
        <begin position="864"/>
        <end position="876"/>
    </location>
</feature>
<dbReference type="PANTHER" id="PTHR43711:SF26">
    <property type="entry name" value="SENSOR HISTIDINE KINASE RCSC"/>
    <property type="match status" value="1"/>
</dbReference>
<dbReference type="SUPFAM" id="SSF55874">
    <property type="entry name" value="ATPase domain of HSP90 chaperone/DNA topoisomerase II/histidine kinase"/>
    <property type="match status" value="1"/>
</dbReference>
<feature type="signal peptide" evidence="8">
    <location>
        <begin position="1"/>
        <end position="19"/>
    </location>
</feature>
<evidence type="ECO:0000256" key="5">
    <source>
        <dbReference type="ARBA" id="ARBA00022777"/>
    </source>
</evidence>
<dbReference type="Gene3D" id="1.10.287.130">
    <property type="match status" value="1"/>
</dbReference>
<dbReference type="SMART" id="SM00091">
    <property type="entry name" value="PAS"/>
    <property type="match status" value="2"/>
</dbReference>
<keyword evidence="5 11" id="KW-0418">Kinase</keyword>
<evidence type="ECO:0000256" key="3">
    <source>
        <dbReference type="ARBA" id="ARBA00022553"/>
    </source>
</evidence>
<dbReference type="InterPro" id="IPR000014">
    <property type="entry name" value="PAS"/>
</dbReference>
<evidence type="ECO:0000256" key="2">
    <source>
        <dbReference type="ARBA" id="ARBA00012438"/>
    </source>
</evidence>
<feature type="region of interest" description="Disordered" evidence="7">
    <location>
        <begin position="387"/>
        <end position="445"/>
    </location>
</feature>
<evidence type="ECO:0000313" key="12">
    <source>
        <dbReference type="Proteomes" id="UP000219331"/>
    </source>
</evidence>
<dbReference type="InterPro" id="IPR003661">
    <property type="entry name" value="HisK_dim/P_dom"/>
</dbReference>
<name>A0A285TDR4_9HYPH</name>
<dbReference type="InterPro" id="IPR035965">
    <property type="entry name" value="PAS-like_dom_sf"/>
</dbReference>
<feature type="chain" id="PRO_5012515729" description="histidine kinase" evidence="8">
    <location>
        <begin position="20"/>
        <end position="1435"/>
    </location>
</feature>
<organism evidence="11 12">
    <name type="scientific">Stappia indica</name>
    <dbReference type="NCBI Taxonomy" id="538381"/>
    <lineage>
        <taxon>Bacteria</taxon>
        <taxon>Pseudomonadati</taxon>
        <taxon>Pseudomonadota</taxon>
        <taxon>Alphaproteobacteria</taxon>
        <taxon>Hyphomicrobiales</taxon>
        <taxon>Stappiaceae</taxon>
        <taxon>Stappia</taxon>
    </lineage>
</organism>
<keyword evidence="12" id="KW-1185">Reference proteome</keyword>
<feature type="region of interest" description="Disordered" evidence="7">
    <location>
        <begin position="590"/>
        <end position="644"/>
    </location>
</feature>
<dbReference type="PRINTS" id="PR00344">
    <property type="entry name" value="BCTRLSENSOR"/>
</dbReference>
<dbReference type="EC" id="2.7.13.3" evidence="2"/>
<dbReference type="InterPro" id="IPR050736">
    <property type="entry name" value="Sensor_HK_Regulatory"/>
</dbReference>
<evidence type="ECO:0000313" key="11">
    <source>
        <dbReference type="EMBL" id="SOC18111.1"/>
    </source>
</evidence>
<dbReference type="SMART" id="SM00387">
    <property type="entry name" value="HATPase_c"/>
    <property type="match status" value="1"/>
</dbReference>
<reference evidence="11 12" key="1">
    <citation type="submission" date="2017-08" db="EMBL/GenBank/DDBJ databases">
        <authorList>
            <person name="de Groot N.N."/>
        </authorList>
    </citation>
    <scope>NUCLEOTIDE SEQUENCE [LARGE SCALE GENOMIC DNA]</scope>
    <source>
        <strain evidence="11 12">USBA 352</strain>
    </source>
</reference>
<feature type="domain" description="Histidine kinase" evidence="9">
    <location>
        <begin position="1212"/>
        <end position="1431"/>
    </location>
</feature>
<dbReference type="CDD" id="cd00130">
    <property type="entry name" value="PAS"/>
    <property type="match status" value="1"/>
</dbReference>
<dbReference type="NCBIfam" id="TIGR00229">
    <property type="entry name" value="sensory_box"/>
    <property type="match status" value="1"/>
</dbReference>
<dbReference type="Proteomes" id="UP000219331">
    <property type="component" value="Unassembled WGS sequence"/>
</dbReference>
<feature type="region of interest" description="Disordered" evidence="7">
    <location>
        <begin position="292"/>
        <end position="318"/>
    </location>
</feature>
<feature type="compositionally biased region" description="Acidic residues" evidence="7">
    <location>
        <begin position="708"/>
        <end position="724"/>
    </location>
</feature>
<evidence type="ECO:0000256" key="7">
    <source>
        <dbReference type="SAM" id="MobiDB-lite"/>
    </source>
</evidence>
<dbReference type="PROSITE" id="PS50112">
    <property type="entry name" value="PAS"/>
    <property type="match status" value="1"/>
</dbReference>
<dbReference type="CDD" id="cd00082">
    <property type="entry name" value="HisKA"/>
    <property type="match status" value="1"/>
</dbReference>
<dbReference type="Gene3D" id="3.30.565.10">
    <property type="entry name" value="Histidine kinase-like ATPase, C-terminal domain"/>
    <property type="match status" value="1"/>
</dbReference>
<dbReference type="InterPro" id="IPR005467">
    <property type="entry name" value="His_kinase_dom"/>
</dbReference>
<keyword evidence="6" id="KW-0902">Two-component regulatory system</keyword>
<feature type="compositionally biased region" description="Basic and acidic residues" evidence="7">
    <location>
        <begin position="619"/>
        <end position="630"/>
    </location>
</feature>
<evidence type="ECO:0000259" key="10">
    <source>
        <dbReference type="PROSITE" id="PS50112"/>
    </source>
</evidence>
<dbReference type="InterPro" id="IPR003594">
    <property type="entry name" value="HATPase_dom"/>
</dbReference>
<feature type="region of interest" description="Disordered" evidence="7">
    <location>
        <begin position="859"/>
        <end position="919"/>
    </location>
</feature>